<evidence type="ECO:0000313" key="8">
    <source>
        <dbReference type="EMBL" id="MBL3655885.1"/>
    </source>
</evidence>
<proteinExistence type="inferred from homology"/>
<dbReference type="InterPro" id="IPR033985">
    <property type="entry name" value="SusD-like_N"/>
</dbReference>
<comment type="similarity">
    <text evidence="2">Belongs to the SusD family.</text>
</comment>
<evidence type="ECO:0000256" key="3">
    <source>
        <dbReference type="ARBA" id="ARBA00022729"/>
    </source>
</evidence>
<gene>
    <name evidence="8" type="ORF">JL102_07070</name>
</gene>
<dbReference type="CDD" id="cd08977">
    <property type="entry name" value="SusD"/>
    <property type="match status" value="1"/>
</dbReference>
<reference evidence="8" key="1">
    <citation type="submission" date="2021-01" db="EMBL/GenBank/DDBJ databases">
        <title>Fulvivirga kasyanovii gen. nov., sp nov., a novel member of the phylum Bacteroidetes isolated from seawater in a mussel farm.</title>
        <authorList>
            <person name="Zhao L.-H."/>
            <person name="Wang Z.-J."/>
        </authorList>
    </citation>
    <scope>NUCLEOTIDE SEQUENCE</scope>
    <source>
        <strain evidence="8">2943</strain>
    </source>
</reference>
<dbReference type="Gene3D" id="1.25.40.390">
    <property type="match status" value="1"/>
</dbReference>
<dbReference type="GO" id="GO:0009279">
    <property type="term" value="C:cell outer membrane"/>
    <property type="evidence" value="ECO:0007669"/>
    <property type="project" value="UniProtKB-SubCell"/>
</dbReference>
<dbReference type="EMBL" id="JAESIY010000003">
    <property type="protein sequence ID" value="MBL3655885.1"/>
    <property type="molecule type" value="Genomic_DNA"/>
</dbReference>
<dbReference type="RefSeq" id="WP_202243560.1">
    <property type="nucleotide sequence ID" value="NZ_JAESIY010000003.1"/>
</dbReference>
<dbReference type="Pfam" id="PF07980">
    <property type="entry name" value="SusD_RagB"/>
    <property type="match status" value="1"/>
</dbReference>
<dbReference type="Proteomes" id="UP000659388">
    <property type="component" value="Unassembled WGS sequence"/>
</dbReference>
<evidence type="ECO:0000256" key="5">
    <source>
        <dbReference type="ARBA" id="ARBA00023237"/>
    </source>
</evidence>
<feature type="domain" description="RagB/SusD" evidence="6">
    <location>
        <begin position="272"/>
        <end position="526"/>
    </location>
</feature>
<keyword evidence="3" id="KW-0732">Signal</keyword>
<comment type="subcellular location">
    <subcellularLocation>
        <location evidence="1">Cell outer membrane</location>
    </subcellularLocation>
</comment>
<feature type="domain" description="SusD-like N-terminal" evidence="7">
    <location>
        <begin position="25"/>
        <end position="218"/>
    </location>
</feature>
<dbReference type="Pfam" id="PF14322">
    <property type="entry name" value="SusD-like_3"/>
    <property type="match status" value="1"/>
</dbReference>
<accession>A0A937K020</accession>
<keyword evidence="5" id="KW-0998">Cell outer membrane</keyword>
<dbReference type="SUPFAM" id="SSF48452">
    <property type="entry name" value="TPR-like"/>
    <property type="match status" value="1"/>
</dbReference>
<evidence type="ECO:0000259" key="7">
    <source>
        <dbReference type="Pfam" id="PF14322"/>
    </source>
</evidence>
<sequence>MKNKVNILITFLFVSVLFGSCDTDDFLDEQPTDELFEEIYWTNEDEVQAAVNGAYRFLRDDYYRTFISGATDDSYAWSTWPADVLYVGNGAATTTTGYFAHFWEQNYKIIGAANLVLDNIDQVEGSDSTLNVSRGEAMSLRAYAYQQLIGLYGDVPLVDHVQSWEELKPELSTRETIATWIVDELTQAAEYLPVSYPSGHTGRITKGAALAIKARVLLYEGDWPSAAAAAEEVIELGSYSIDSDYLSLFDGTNKQSPEILLAAQYLTNSRNAIATWVGGPAVGGWSQIVPLQSLIDAYEMTDGMTKDTSPLYDENNPFENRDPRLAMTVILPGGTVNGVVVDVTDTVSENINALGKNNASYTGYYYRKYVAQDIAGDWGSRSYNDEVLIRYAEVLLTYAEAKIEAGQIDGTVLDAINQVRQRSGVEMPAVTTTSAAELREIIRRERRVEFALEEHRLFDIRRWRIAENVMPGTVYGIFNDFNQERGDYGQNILVETRIFDPSKDYLWPIPQQEMDLNENLKPTSGWY</sequence>
<dbReference type="InterPro" id="IPR011990">
    <property type="entry name" value="TPR-like_helical_dom_sf"/>
</dbReference>
<protein>
    <submittedName>
        <fullName evidence="8">RagB/SusD family nutrient uptake outer membrane protein</fullName>
    </submittedName>
</protein>
<dbReference type="InterPro" id="IPR012944">
    <property type="entry name" value="SusD_RagB_dom"/>
</dbReference>
<evidence type="ECO:0000259" key="6">
    <source>
        <dbReference type="Pfam" id="PF07980"/>
    </source>
</evidence>
<name>A0A937K020_9BACT</name>
<dbReference type="AlphaFoldDB" id="A0A937K020"/>
<evidence type="ECO:0000256" key="1">
    <source>
        <dbReference type="ARBA" id="ARBA00004442"/>
    </source>
</evidence>
<comment type="caution">
    <text evidence="8">The sequence shown here is derived from an EMBL/GenBank/DDBJ whole genome shotgun (WGS) entry which is preliminary data.</text>
</comment>
<evidence type="ECO:0000256" key="4">
    <source>
        <dbReference type="ARBA" id="ARBA00023136"/>
    </source>
</evidence>
<evidence type="ECO:0000313" key="9">
    <source>
        <dbReference type="Proteomes" id="UP000659388"/>
    </source>
</evidence>
<dbReference type="PROSITE" id="PS51257">
    <property type="entry name" value="PROKAR_LIPOPROTEIN"/>
    <property type="match status" value="1"/>
</dbReference>
<evidence type="ECO:0000256" key="2">
    <source>
        <dbReference type="ARBA" id="ARBA00006275"/>
    </source>
</evidence>
<organism evidence="8 9">
    <name type="scientific">Fulvivirga sediminis</name>
    <dbReference type="NCBI Taxonomy" id="2803949"/>
    <lineage>
        <taxon>Bacteria</taxon>
        <taxon>Pseudomonadati</taxon>
        <taxon>Bacteroidota</taxon>
        <taxon>Cytophagia</taxon>
        <taxon>Cytophagales</taxon>
        <taxon>Fulvivirgaceae</taxon>
        <taxon>Fulvivirga</taxon>
    </lineage>
</organism>
<keyword evidence="4" id="KW-0472">Membrane</keyword>
<keyword evidence="9" id="KW-1185">Reference proteome</keyword>